<dbReference type="InterPro" id="IPR000961">
    <property type="entry name" value="AGC-kinase_C"/>
</dbReference>
<dbReference type="STRING" id="461836.A0A0L0DT50"/>
<evidence type="ECO:0000256" key="1">
    <source>
        <dbReference type="ARBA" id="ARBA00022527"/>
    </source>
</evidence>
<organism evidence="11 12">
    <name type="scientific">Thecamonas trahens ATCC 50062</name>
    <dbReference type="NCBI Taxonomy" id="461836"/>
    <lineage>
        <taxon>Eukaryota</taxon>
        <taxon>Apusozoa</taxon>
        <taxon>Apusomonadida</taxon>
        <taxon>Apusomonadidae</taxon>
        <taxon>Thecamonas</taxon>
    </lineage>
</organism>
<evidence type="ECO:0000256" key="8">
    <source>
        <dbReference type="SAM" id="MobiDB-lite"/>
    </source>
</evidence>
<evidence type="ECO:0000256" key="2">
    <source>
        <dbReference type="ARBA" id="ARBA00022679"/>
    </source>
</evidence>
<evidence type="ECO:0000259" key="9">
    <source>
        <dbReference type="PROSITE" id="PS50011"/>
    </source>
</evidence>
<dbReference type="eggNOG" id="KOG0598">
    <property type="taxonomic scope" value="Eukaryota"/>
</dbReference>
<keyword evidence="3 6" id="KW-0547">Nucleotide-binding</keyword>
<proteinExistence type="inferred from homology"/>
<dbReference type="PANTHER" id="PTHR24353">
    <property type="entry name" value="CYCLIC NUCLEOTIDE-DEPENDENT PROTEIN KINASE"/>
    <property type="match status" value="1"/>
</dbReference>
<dbReference type="Gene3D" id="1.10.510.10">
    <property type="entry name" value="Transferase(Phosphotransferase) domain 1"/>
    <property type="match status" value="1"/>
</dbReference>
<keyword evidence="4 11" id="KW-0418">Kinase</keyword>
<feature type="domain" description="Protein kinase" evidence="9">
    <location>
        <begin position="87"/>
        <end position="343"/>
    </location>
</feature>
<dbReference type="InterPro" id="IPR017441">
    <property type="entry name" value="Protein_kinase_ATP_BS"/>
</dbReference>
<feature type="domain" description="AGC-kinase C-terminal" evidence="10">
    <location>
        <begin position="344"/>
        <end position="407"/>
    </location>
</feature>
<keyword evidence="12" id="KW-1185">Reference proteome</keyword>
<dbReference type="GO" id="GO:0004691">
    <property type="term" value="F:cAMP-dependent protein kinase activity"/>
    <property type="evidence" value="ECO:0007669"/>
    <property type="project" value="TreeGrafter"/>
</dbReference>
<feature type="compositionally biased region" description="Gly residues" evidence="8">
    <location>
        <begin position="8"/>
        <end position="22"/>
    </location>
</feature>
<dbReference type="Proteomes" id="UP000054408">
    <property type="component" value="Unassembled WGS sequence"/>
</dbReference>
<evidence type="ECO:0000256" key="3">
    <source>
        <dbReference type="ARBA" id="ARBA00022741"/>
    </source>
</evidence>
<keyword evidence="2" id="KW-0808">Transferase</keyword>
<feature type="binding site" evidence="6">
    <location>
        <position position="120"/>
    </location>
    <ligand>
        <name>ATP</name>
        <dbReference type="ChEBI" id="CHEBI:30616"/>
    </ligand>
</feature>
<dbReference type="PANTHER" id="PTHR24353:SF37">
    <property type="entry name" value="CAMP-DEPENDENT PROTEIN KINASE CATALYTIC SUBUNIT PRKX"/>
    <property type="match status" value="1"/>
</dbReference>
<dbReference type="SMART" id="SM00220">
    <property type="entry name" value="S_TKc"/>
    <property type="match status" value="1"/>
</dbReference>
<evidence type="ECO:0000256" key="4">
    <source>
        <dbReference type="ARBA" id="ARBA00022777"/>
    </source>
</evidence>
<gene>
    <name evidence="11" type="ORF">AMSG_01462</name>
</gene>
<dbReference type="PROSITE" id="PS51285">
    <property type="entry name" value="AGC_KINASE_CTER"/>
    <property type="match status" value="1"/>
</dbReference>
<dbReference type="InterPro" id="IPR008271">
    <property type="entry name" value="Ser/Thr_kinase_AS"/>
</dbReference>
<dbReference type="SUPFAM" id="SSF56112">
    <property type="entry name" value="Protein kinase-like (PK-like)"/>
    <property type="match status" value="1"/>
</dbReference>
<comment type="similarity">
    <text evidence="7">Belongs to the protein kinase superfamily.</text>
</comment>
<dbReference type="PROSITE" id="PS00107">
    <property type="entry name" value="PROTEIN_KINASE_ATP"/>
    <property type="match status" value="1"/>
</dbReference>
<dbReference type="AlphaFoldDB" id="A0A0L0DT50"/>
<evidence type="ECO:0000313" key="11">
    <source>
        <dbReference type="EMBL" id="KNC54608.1"/>
    </source>
</evidence>
<evidence type="ECO:0000313" key="12">
    <source>
        <dbReference type="Proteomes" id="UP000054408"/>
    </source>
</evidence>
<dbReference type="PROSITE" id="PS00108">
    <property type="entry name" value="PROTEIN_KINASE_ST"/>
    <property type="match status" value="1"/>
</dbReference>
<dbReference type="InterPro" id="IPR011009">
    <property type="entry name" value="Kinase-like_dom_sf"/>
</dbReference>
<dbReference type="InterPro" id="IPR000719">
    <property type="entry name" value="Prot_kinase_dom"/>
</dbReference>
<protein>
    <submittedName>
        <fullName evidence="11">cAMP-dependent protein kinase catalytic subunit</fullName>
    </submittedName>
</protein>
<evidence type="ECO:0000256" key="5">
    <source>
        <dbReference type="ARBA" id="ARBA00022840"/>
    </source>
</evidence>
<dbReference type="EMBL" id="GL349438">
    <property type="protein sequence ID" value="KNC54608.1"/>
    <property type="molecule type" value="Genomic_DNA"/>
</dbReference>
<dbReference type="GeneID" id="25561211"/>
<evidence type="ECO:0000259" key="10">
    <source>
        <dbReference type="PROSITE" id="PS51285"/>
    </source>
</evidence>
<dbReference type="RefSeq" id="XP_013761515.1">
    <property type="nucleotide sequence ID" value="XM_013906061.1"/>
</dbReference>
<sequence length="407" mass="43255">MMSRLPVGVGGGGLPGGGGDDGGPLWPSAGTVDMLASSLNSMTMSGSLSHKFRGSMGWAEMSLESRGGGSGGGGAGESGRVASLADFEPLKTVGAGLFGRVYLVRHKESNEVITVKVVRKEHVVASGQVANLRREIEILSALDSELAVMFVGSFQNLLNVYILTLYVPGGELLTHLEAHGQFPPATAAFYTAEVAMFLLDLHATGIVYCDIKPENVLLDYSGHIRVCDFGFALFACDIDDMPPAPRGTPAYMAPEVAARGAVSFASDWWSLGILLCELVTGSTPFDHIGAPEEVLAAVAAVPDPVLLPDELDAGVLDLLRVLLSVPPAGRLLDANQLRSQPLFSHLDWDNLPASAAPLIPAVCGPTDTRYFADYEFDAYDWLERPLLPDGTEDISGHDPYRELFAEL</sequence>
<keyword evidence="1 7" id="KW-0723">Serine/threonine-protein kinase</keyword>
<evidence type="ECO:0000256" key="7">
    <source>
        <dbReference type="RuleBase" id="RU000304"/>
    </source>
</evidence>
<reference evidence="11 12" key="1">
    <citation type="submission" date="2010-05" db="EMBL/GenBank/DDBJ databases">
        <title>The Genome Sequence of Thecamonas trahens ATCC 50062.</title>
        <authorList>
            <consortium name="The Broad Institute Genome Sequencing Platform"/>
            <person name="Russ C."/>
            <person name="Cuomo C."/>
            <person name="Shea T."/>
            <person name="Young S.K."/>
            <person name="Zeng Q."/>
            <person name="Koehrsen M."/>
            <person name="Haas B."/>
            <person name="Borodovsky M."/>
            <person name="Guigo R."/>
            <person name="Alvarado L."/>
            <person name="Berlin A."/>
            <person name="Bochicchio J."/>
            <person name="Borenstein D."/>
            <person name="Chapman S."/>
            <person name="Chen Z."/>
            <person name="Freedman E."/>
            <person name="Gellesch M."/>
            <person name="Goldberg J."/>
            <person name="Griggs A."/>
            <person name="Gujja S."/>
            <person name="Heilman E."/>
            <person name="Heiman D."/>
            <person name="Hepburn T."/>
            <person name="Howarth C."/>
            <person name="Jen D."/>
            <person name="Larson L."/>
            <person name="Mehta T."/>
            <person name="Park D."/>
            <person name="Pearson M."/>
            <person name="Roberts A."/>
            <person name="Saif S."/>
            <person name="Shenoy N."/>
            <person name="Sisk P."/>
            <person name="Stolte C."/>
            <person name="Sykes S."/>
            <person name="Thomson T."/>
            <person name="Walk T."/>
            <person name="White J."/>
            <person name="Yandava C."/>
            <person name="Burger G."/>
            <person name="Gray M.W."/>
            <person name="Holland P.W.H."/>
            <person name="King N."/>
            <person name="Lang F.B.F."/>
            <person name="Roger A.J."/>
            <person name="Ruiz-Trillo I."/>
            <person name="Lander E."/>
            <person name="Nusbaum C."/>
        </authorList>
    </citation>
    <scope>NUCLEOTIDE SEQUENCE [LARGE SCALE GENOMIC DNA]</scope>
    <source>
        <strain evidence="11 12">ATCC 50062</strain>
    </source>
</reference>
<feature type="region of interest" description="Disordered" evidence="8">
    <location>
        <begin position="1"/>
        <end position="27"/>
    </location>
</feature>
<dbReference type="Pfam" id="PF00069">
    <property type="entry name" value="Pkinase"/>
    <property type="match status" value="1"/>
</dbReference>
<name>A0A0L0DT50_THETB</name>
<dbReference type="FunFam" id="3.30.200.20:FF:000042">
    <property type="entry name" value="Aurora kinase A"/>
    <property type="match status" value="1"/>
</dbReference>
<dbReference type="GO" id="GO:0005524">
    <property type="term" value="F:ATP binding"/>
    <property type="evidence" value="ECO:0007669"/>
    <property type="project" value="UniProtKB-UniRule"/>
</dbReference>
<evidence type="ECO:0000256" key="6">
    <source>
        <dbReference type="PROSITE-ProRule" id="PRU10141"/>
    </source>
</evidence>
<dbReference type="GO" id="GO:0005952">
    <property type="term" value="C:cAMP-dependent protein kinase complex"/>
    <property type="evidence" value="ECO:0007669"/>
    <property type="project" value="TreeGrafter"/>
</dbReference>
<keyword evidence="5 6" id="KW-0067">ATP-binding</keyword>
<dbReference type="PROSITE" id="PS50011">
    <property type="entry name" value="PROTEIN_KINASE_DOM"/>
    <property type="match status" value="1"/>
</dbReference>
<dbReference type="Gene3D" id="3.30.200.20">
    <property type="entry name" value="Phosphorylase Kinase, domain 1"/>
    <property type="match status" value="1"/>
</dbReference>
<accession>A0A0L0DT50</accession>